<dbReference type="Pfam" id="PF16677">
    <property type="entry name" value="GP3_package"/>
    <property type="match status" value="1"/>
</dbReference>
<dbReference type="EMBL" id="NARP01000001">
    <property type="protein sequence ID" value="OTQ01622.1"/>
    <property type="molecule type" value="Genomic_DNA"/>
</dbReference>
<organism evidence="1 4">
    <name type="scientific">Gilliamella apicola</name>
    <dbReference type="NCBI Taxonomy" id="1196095"/>
    <lineage>
        <taxon>Bacteria</taxon>
        <taxon>Pseudomonadati</taxon>
        <taxon>Pseudomonadota</taxon>
        <taxon>Gammaproteobacteria</taxon>
        <taxon>Orbales</taxon>
        <taxon>Orbaceae</taxon>
        <taxon>Gilliamella</taxon>
    </lineage>
</organism>
<dbReference type="EMBL" id="NART01000007">
    <property type="protein sequence ID" value="OTQ11302.1"/>
    <property type="molecule type" value="Genomic_DNA"/>
</dbReference>
<dbReference type="InterPro" id="IPR032066">
    <property type="entry name" value="GP3_package"/>
</dbReference>
<accession>A0A242NLM1</accession>
<keyword evidence="3" id="KW-1185">Reference proteome</keyword>
<gene>
    <name evidence="2" type="ORF">B6C91_02920</name>
    <name evidence="1" type="ORF">B6D08_00015</name>
</gene>
<proteinExistence type="predicted"/>
<reference evidence="3 4" key="1">
    <citation type="submission" date="2017-03" db="EMBL/GenBank/DDBJ databases">
        <title>Comparative genomics of honeybee gut symbionts reveal geographically distinct and subgroup specific antibiotic resistance.</title>
        <authorList>
            <person name="Ludvigsen J."/>
            <person name="Porcellato D."/>
            <person name="Labee-Lund T.M."/>
            <person name="Amdam G.V."/>
            <person name="Rudi K."/>
        </authorList>
    </citation>
    <scope>NUCLEOTIDE SEQUENCE [LARGE SCALE GENOMIC DNA]</scope>
    <source>
        <strain evidence="1 4">A-7-12</strain>
        <strain evidence="2 3">A-9-12</strain>
    </source>
</reference>
<protein>
    <submittedName>
        <fullName evidence="1">Uncharacterized protein</fullName>
    </submittedName>
</protein>
<dbReference type="OrthoDB" id="6464700at2"/>
<evidence type="ECO:0000313" key="4">
    <source>
        <dbReference type="Proteomes" id="UP000194977"/>
    </source>
</evidence>
<dbReference type="Proteomes" id="UP000194800">
    <property type="component" value="Unassembled WGS sequence"/>
</dbReference>
<dbReference type="Proteomes" id="UP000194977">
    <property type="component" value="Unassembled WGS sequence"/>
</dbReference>
<evidence type="ECO:0000313" key="3">
    <source>
        <dbReference type="Proteomes" id="UP000194800"/>
    </source>
</evidence>
<dbReference type="RefSeq" id="WP_086300402.1">
    <property type="nucleotide sequence ID" value="NZ_MZNE01000041.1"/>
</dbReference>
<comment type="caution">
    <text evidence="1">The sequence shown here is derived from an EMBL/GenBank/DDBJ whole genome shotgun (WGS) entry which is preliminary data.</text>
</comment>
<evidence type="ECO:0000313" key="2">
    <source>
        <dbReference type="EMBL" id="OTQ11302.1"/>
    </source>
</evidence>
<dbReference type="AlphaFoldDB" id="A0A242NLM1"/>
<name>A0A242NLM1_9GAMM</name>
<evidence type="ECO:0000313" key="1">
    <source>
        <dbReference type="EMBL" id="OTQ01622.1"/>
    </source>
</evidence>
<sequence length="145" mass="15866">MTKGDKKKVGRPSELAECLIKAKEYLLGGFKDVEEVVPSIAGLACYLGKARSRVYEYGKSNEEFKDTLEAIQSLQESLLVNKGLTGDFNATITKLMLSNHGYSEKQEIDHQSSDGSMSPQAKEDAILDAIKAKYVNSKSNSGVKN</sequence>
<dbReference type="Gene3D" id="1.10.132.80">
    <property type="match status" value="1"/>
</dbReference>